<evidence type="ECO:0000313" key="4">
    <source>
        <dbReference type="EMBL" id="KWR57516.1"/>
    </source>
</evidence>
<evidence type="ECO:0000313" key="8">
    <source>
        <dbReference type="EMBL" id="RGW35579.1"/>
    </source>
</evidence>
<dbReference type="RefSeq" id="WP_005654046.1">
    <property type="nucleotide sequence ID" value="NZ_AP031449.1"/>
</dbReference>
<evidence type="ECO:0000313" key="21">
    <source>
        <dbReference type="Proteomes" id="UP000284777"/>
    </source>
</evidence>
<reference evidence="24 25" key="4">
    <citation type="journal article" date="2019" name="Nat. Med.">
        <title>A library of human gut bacterial isolates paired with longitudinal multiomics data enables mechanistic microbiome research.</title>
        <authorList>
            <person name="Poyet M."/>
            <person name="Groussin M."/>
            <person name="Gibbons S.M."/>
            <person name="Avila-Pacheco J."/>
            <person name="Jiang X."/>
            <person name="Kearney S.M."/>
            <person name="Perrotta A.R."/>
            <person name="Berdy B."/>
            <person name="Zhao S."/>
            <person name="Lieberman T.D."/>
            <person name="Swanson P.K."/>
            <person name="Smith M."/>
            <person name="Roesemann S."/>
            <person name="Alexander J.E."/>
            <person name="Rich S.A."/>
            <person name="Livny J."/>
            <person name="Vlamakis H."/>
            <person name="Clish C."/>
            <person name="Bullock K."/>
            <person name="Deik A."/>
            <person name="Scott J."/>
            <person name="Pierce K.A."/>
            <person name="Xavier R.J."/>
            <person name="Alm E.J."/>
        </authorList>
    </citation>
    <scope>NUCLEOTIDE SEQUENCE [LARGE SCALE GENOMIC DNA]</scope>
    <source>
        <strain evidence="2 25">BIOML-A17</strain>
        <strain evidence="3 24">BIOML-A2</strain>
    </source>
</reference>
<dbReference type="EMBL" id="QSBD01000022">
    <property type="protein sequence ID" value="RGW95643.1"/>
    <property type="molecule type" value="Genomic_DNA"/>
</dbReference>
<evidence type="ECO:0000313" key="19">
    <source>
        <dbReference type="Proteomes" id="UP000284161"/>
    </source>
</evidence>
<dbReference type="Proteomes" id="UP000283762">
    <property type="component" value="Unassembled WGS sequence"/>
</dbReference>
<dbReference type="EMBL" id="WCLP01000002">
    <property type="protein sequence ID" value="KAB5284306.1"/>
    <property type="molecule type" value="Genomic_DNA"/>
</dbReference>
<dbReference type="EMBL" id="QRTW01000012">
    <property type="protein sequence ID" value="RGR13913.1"/>
    <property type="molecule type" value="Genomic_DNA"/>
</dbReference>
<reference evidence="4" key="2">
    <citation type="submission" date="2016-01" db="EMBL/GenBank/DDBJ databases">
        <authorList>
            <person name="McClelland M."/>
            <person name="Jain A."/>
            <person name="Saraogi P."/>
            <person name="Mendelson R."/>
            <person name="Westerman R."/>
            <person name="SanMiguel P."/>
            <person name="Csonka L."/>
        </authorList>
    </citation>
    <scope>NUCLEOTIDE SEQUENCE</scope>
    <source>
        <strain evidence="4">CL09T03C01</strain>
    </source>
</reference>
<evidence type="ECO:0000313" key="18">
    <source>
        <dbReference type="Proteomes" id="UP000283762"/>
    </source>
</evidence>
<proteinExistence type="predicted"/>
<dbReference type="Proteomes" id="UP000440773">
    <property type="component" value="Unassembled WGS sequence"/>
</dbReference>
<evidence type="ECO:0000313" key="12">
    <source>
        <dbReference type="EMBL" id="RHF77270.1"/>
    </source>
</evidence>
<accession>A0A108TCM0</accession>
<dbReference type="Proteomes" id="UP000283482">
    <property type="component" value="Unassembled WGS sequence"/>
</dbReference>
<evidence type="ECO:0000313" key="15">
    <source>
        <dbReference type="Proteomes" id="UP000261223"/>
    </source>
</evidence>
<dbReference type="EMBL" id="QSSV01000024">
    <property type="protein sequence ID" value="RGM10324.1"/>
    <property type="molecule type" value="Genomic_DNA"/>
</dbReference>
<comment type="caution">
    <text evidence="4">The sequence shown here is derived from an EMBL/GenBank/DDBJ whole genome shotgun (WGS) entry which is preliminary data.</text>
</comment>
<keyword evidence="14" id="KW-1185">Reference proteome</keyword>
<dbReference type="STRING" id="46506.AA415_00050"/>
<organism evidence="4 14">
    <name type="scientific">Bacteroides stercoris</name>
    <dbReference type="NCBI Taxonomy" id="46506"/>
    <lineage>
        <taxon>Bacteria</taxon>
        <taxon>Pseudomonadati</taxon>
        <taxon>Bacteroidota</taxon>
        <taxon>Bacteroidia</taxon>
        <taxon>Bacteroidales</taxon>
        <taxon>Bacteroidaceae</taxon>
        <taxon>Bacteroides</taxon>
    </lineage>
</organism>
<dbReference type="AlphaFoldDB" id="A0A108TCM0"/>
<sequence length="79" mass="9298">MEEYKYDEESVNALVKWAETATFPEQVMLSDAENIFDVKRYVRANLSDIAAHYPDEFYNPAITRLYRLKDKMEGKDNAE</sequence>
<evidence type="ECO:0000313" key="23">
    <source>
        <dbReference type="Proteomes" id="UP000285305"/>
    </source>
</evidence>
<evidence type="ECO:0000313" key="5">
    <source>
        <dbReference type="EMBL" id="RGM10324.1"/>
    </source>
</evidence>
<evidence type="ECO:0000313" key="3">
    <source>
        <dbReference type="EMBL" id="KAB5328095.1"/>
    </source>
</evidence>
<evidence type="ECO:0000313" key="24">
    <source>
        <dbReference type="Proteomes" id="UP000431177"/>
    </source>
</evidence>
<evidence type="ECO:0000313" key="11">
    <source>
        <dbReference type="EMBL" id="RHC24908.1"/>
    </source>
</evidence>
<evidence type="ECO:0000313" key="7">
    <source>
        <dbReference type="EMBL" id="RGR26775.1"/>
    </source>
</evidence>
<evidence type="ECO:0000313" key="2">
    <source>
        <dbReference type="EMBL" id="KAB5284306.1"/>
    </source>
</evidence>
<evidence type="ECO:0000313" key="16">
    <source>
        <dbReference type="Proteomes" id="UP000283310"/>
    </source>
</evidence>
<reference evidence="15 16" key="3">
    <citation type="submission" date="2018-08" db="EMBL/GenBank/DDBJ databases">
        <title>A genome reference for cultivated species of the human gut microbiota.</title>
        <authorList>
            <person name="Zou Y."/>
            <person name="Xue W."/>
            <person name="Luo G."/>
        </authorList>
    </citation>
    <scope>NUCLEOTIDE SEQUENCE [LARGE SCALE GENOMIC DNA]</scope>
    <source>
        <strain evidence="9 21">AF05-4</strain>
        <strain evidence="8 22">AF12-7</strain>
        <strain evidence="7 19">AF25-6</strain>
        <strain evidence="6 16">AF26-20BH</strain>
        <strain evidence="13 20">AF35-20</strain>
        <strain evidence="12 18">AM25-16</strain>
        <strain evidence="11 23">AM36-9BH</strain>
        <strain evidence="10 17">AM40-34</strain>
        <strain evidence="5 15">TF03-6</strain>
    </source>
</reference>
<protein>
    <recommendedName>
        <fullName evidence="1">DUF6965 domain-containing protein</fullName>
    </recommendedName>
</protein>
<dbReference type="Proteomes" id="UP000285150">
    <property type="component" value="Unassembled WGS sequence"/>
</dbReference>
<feature type="domain" description="DUF6965" evidence="1">
    <location>
        <begin position="9"/>
        <end position="73"/>
    </location>
</feature>
<dbReference type="Proteomes" id="UP000431177">
    <property type="component" value="Unassembled WGS sequence"/>
</dbReference>
<name>A0A108TCM0_BACSE</name>
<evidence type="ECO:0000313" key="22">
    <source>
        <dbReference type="Proteomes" id="UP000285150"/>
    </source>
</evidence>
<dbReference type="Pfam" id="PF22292">
    <property type="entry name" value="DUF6965"/>
    <property type="match status" value="1"/>
</dbReference>
<dbReference type="GeneID" id="31796776"/>
<dbReference type="InterPro" id="IPR054238">
    <property type="entry name" value="DUF6965"/>
</dbReference>
<dbReference type="Proteomes" id="UP000284604">
    <property type="component" value="Unassembled WGS sequence"/>
</dbReference>
<dbReference type="EMBL" id="QSGN01000001">
    <property type="protein sequence ID" value="RHB33588.1"/>
    <property type="molecule type" value="Genomic_DNA"/>
</dbReference>
<dbReference type="EMBL" id="QSHQ01000055">
    <property type="protein sequence ID" value="RHC24908.1"/>
    <property type="molecule type" value="Genomic_DNA"/>
</dbReference>
<dbReference type="EMBL" id="QRPN01000010">
    <property type="protein sequence ID" value="RHM17670.1"/>
    <property type="molecule type" value="Genomic_DNA"/>
</dbReference>
<dbReference type="Proteomes" id="UP000285305">
    <property type="component" value="Unassembled WGS sequence"/>
</dbReference>
<dbReference type="Proteomes" id="UP000284161">
    <property type="component" value="Unassembled WGS sequence"/>
</dbReference>
<dbReference type="EMBL" id="QRHJ01000007">
    <property type="protein sequence ID" value="RHF77270.1"/>
    <property type="molecule type" value="Genomic_DNA"/>
</dbReference>
<gene>
    <name evidence="4" type="ORF">AA415_00050</name>
    <name evidence="12" type="ORF">DW668_03935</name>
    <name evidence="11" type="ORF">DW853_16510</name>
    <name evidence="10" type="ORF">DW889_00605</name>
    <name evidence="9" type="ORF">DWV41_13055</name>
    <name evidence="8" type="ORF">DWV77_03190</name>
    <name evidence="7" type="ORF">DWY58_13215</name>
    <name evidence="6" type="ORF">DWY65_08395</name>
    <name evidence="13" type="ORF">DWZ78_10860</name>
    <name evidence="5" type="ORF">DXC34_15365</name>
    <name evidence="3" type="ORF">F9950_08265</name>
    <name evidence="2" type="ORF">F9962_01200</name>
</gene>
<evidence type="ECO:0000313" key="20">
    <source>
        <dbReference type="Proteomes" id="UP000284604"/>
    </source>
</evidence>
<evidence type="ECO:0000313" key="14">
    <source>
        <dbReference type="Proteomes" id="UP000056419"/>
    </source>
</evidence>
<evidence type="ECO:0000313" key="10">
    <source>
        <dbReference type="EMBL" id="RHB33588.1"/>
    </source>
</evidence>
<dbReference type="EMBL" id="QSAF01000003">
    <property type="protein sequence ID" value="RGW35579.1"/>
    <property type="molecule type" value="Genomic_DNA"/>
</dbReference>
<dbReference type="PATRIC" id="fig|46506.5.peg.55"/>
<dbReference type="EMBL" id="WCLA01000014">
    <property type="protein sequence ID" value="KAB5328095.1"/>
    <property type="molecule type" value="Genomic_DNA"/>
</dbReference>
<dbReference type="Proteomes" id="UP000261223">
    <property type="component" value="Unassembled WGS sequence"/>
</dbReference>
<evidence type="ECO:0000313" key="13">
    <source>
        <dbReference type="EMBL" id="RHM17670.1"/>
    </source>
</evidence>
<dbReference type="EMBL" id="QRUB01000015">
    <property type="protein sequence ID" value="RGR26775.1"/>
    <property type="molecule type" value="Genomic_DNA"/>
</dbReference>
<dbReference type="EMBL" id="LRGC01000001">
    <property type="protein sequence ID" value="KWR57516.1"/>
    <property type="molecule type" value="Genomic_DNA"/>
</dbReference>
<evidence type="ECO:0000313" key="6">
    <source>
        <dbReference type="EMBL" id="RGR13913.1"/>
    </source>
</evidence>
<dbReference type="Proteomes" id="UP000283310">
    <property type="component" value="Unassembled WGS sequence"/>
</dbReference>
<reference evidence="4 14" key="1">
    <citation type="journal article" date="2016" name="BMC Genomics">
        <title>Type VI secretion systems of human gut Bacteroidales segregate into three genetic architectures, two of which are contained on mobile genetic elements.</title>
        <authorList>
            <person name="Coyne M.J."/>
            <person name="Roelofs K.G."/>
            <person name="Comstock L.E."/>
        </authorList>
    </citation>
    <scope>NUCLEOTIDE SEQUENCE [LARGE SCALE GENOMIC DNA]</scope>
    <source>
        <strain evidence="4 14">CL09T03C01</strain>
    </source>
</reference>
<evidence type="ECO:0000259" key="1">
    <source>
        <dbReference type="Pfam" id="PF22292"/>
    </source>
</evidence>
<evidence type="ECO:0000313" key="25">
    <source>
        <dbReference type="Proteomes" id="UP000440773"/>
    </source>
</evidence>
<evidence type="ECO:0000313" key="9">
    <source>
        <dbReference type="EMBL" id="RGW95643.1"/>
    </source>
</evidence>
<dbReference type="Proteomes" id="UP000284777">
    <property type="component" value="Unassembled WGS sequence"/>
</dbReference>
<dbReference type="Proteomes" id="UP000056419">
    <property type="component" value="Unassembled WGS sequence"/>
</dbReference>
<evidence type="ECO:0000313" key="17">
    <source>
        <dbReference type="Proteomes" id="UP000283482"/>
    </source>
</evidence>